<reference evidence="2 3" key="1">
    <citation type="journal article" date="2015" name="Int. J. Syst. Evol. Microbiol.">
        <title>Tumebacillus algifaecis sp. nov., isolated from decomposing algal scum.</title>
        <authorList>
            <person name="Wu Y.F."/>
            <person name="Zhang B."/>
            <person name="Xing P."/>
            <person name="Wu Q.L."/>
            <person name="Liu S.J."/>
        </authorList>
    </citation>
    <scope>NUCLEOTIDE SEQUENCE [LARGE SCALE GENOMIC DNA]</scope>
    <source>
        <strain evidence="2 3">THMBR28</strain>
    </source>
</reference>
<dbReference type="KEGG" id="tab:CIG75_11655"/>
<evidence type="ECO:0000259" key="1">
    <source>
        <dbReference type="Pfam" id="PF06094"/>
    </source>
</evidence>
<dbReference type="InterPro" id="IPR009288">
    <property type="entry name" value="AIG2-like_dom"/>
</dbReference>
<dbReference type="RefSeq" id="WP_094236822.1">
    <property type="nucleotide sequence ID" value="NZ_CP022657.1"/>
</dbReference>
<evidence type="ECO:0000313" key="3">
    <source>
        <dbReference type="Proteomes" id="UP000214688"/>
    </source>
</evidence>
<dbReference type="Pfam" id="PF06094">
    <property type="entry name" value="GGACT"/>
    <property type="match status" value="1"/>
</dbReference>
<keyword evidence="2" id="KW-0808">Transferase</keyword>
<feature type="domain" description="Gamma-glutamylcyclotransferase AIG2-like" evidence="1">
    <location>
        <begin position="4"/>
        <end position="122"/>
    </location>
</feature>
<proteinExistence type="predicted"/>
<dbReference type="InterPro" id="IPR036568">
    <property type="entry name" value="GGCT-like_sf"/>
</dbReference>
<keyword evidence="3" id="KW-1185">Reference proteome</keyword>
<gene>
    <name evidence="2" type="ORF">CIG75_11655</name>
</gene>
<dbReference type="EMBL" id="CP022657">
    <property type="protein sequence ID" value="ASS75579.1"/>
    <property type="molecule type" value="Genomic_DNA"/>
</dbReference>
<dbReference type="OrthoDB" id="8538589at2"/>
<sequence length="127" mass="14459">MINIFVYGTLLTGERNHHIVAPYLLQVEPGTVYGRLYDAAAGRYPALILDPNAELIEGEWMRVTAEGLSKLDELEGYLGPDHPDNLYERIRVCDASTGQQGQAYVWQHHQGCPMIPCGSWRKYKRKR</sequence>
<accession>A0A223D1F0</accession>
<dbReference type="Gene3D" id="3.10.490.10">
    <property type="entry name" value="Gamma-glutamyl cyclotransferase-like"/>
    <property type="match status" value="1"/>
</dbReference>
<dbReference type="Proteomes" id="UP000214688">
    <property type="component" value="Chromosome"/>
</dbReference>
<evidence type="ECO:0000313" key="2">
    <source>
        <dbReference type="EMBL" id="ASS75579.1"/>
    </source>
</evidence>
<protein>
    <submittedName>
        <fullName evidence="2">Gamma-glutamylcyclotransferase</fullName>
    </submittedName>
</protein>
<dbReference type="SUPFAM" id="SSF110857">
    <property type="entry name" value="Gamma-glutamyl cyclotransferase-like"/>
    <property type="match status" value="1"/>
</dbReference>
<dbReference type="AlphaFoldDB" id="A0A223D1F0"/>
<dbReference type="CDD" id="cd06661">
    <property type="entry name" value="GGCT_like"/>
    <property type="match status" value="1"/>
</dbReference>
<dbReference type="GO" id="GO:0016740">
    <property type="term" value="F:transferase activity"/>
    <property type="evidence" value="ECO:0007669"/>
    <property type="project" value="UniProtKB-KW"/>
</dbReference>
<organism evidence="2 3">
    <name type="scientific">Tumebacillus algifaecis</name>
    <dbReference type="NCBI Taxonomy" id="1214604"/>
    <lineage>
        <taxon>Bacteria</taxon>
        <taxon>Bacillati</taxon>
        <taxon>Bacillota</taxon>
        <taxon>Bacilli</taxon>
        <taxon>Bacillales</taxon>
        <taxon>Alicyclobacillaceae</taxon>
        <taxon>Tumebacillus</taxon>
    </lineage>
</organism>
<dbReference type="InterPro" id="IPR013024">
    <property type="entry name" value="GGCT-like"/>
</dbReference>
<name>A0A223D1F0_9BACL</name>